<sequence length="482" mass="54738">MSSPPSSDDNLPLRPIPGGYGLPFLGAIFDRYDYYYNQGRDKFFISRIRKFNSTVFRTNMPPGPFVAANPRVVAVLDALSFPVLFDVSKVEKRDVFTGTYMPSTTFTGGHRVCSYLDPSEPRHALLKSFFFHLLASKKDQAIPLLRSHLAEMFQKLDDQIHRKRKAYFNSISDNELFNYVFRLFCGKDPTQTKLGSWAPTYFELWVYPQVAPLGSIGLPWYFFPINVVEDFFLHTVPFPAFLLKWLHRKLYDAVYTSAVEELKEAERMGLSKEDACDNLLFVLGFNTYGGVKIVIPSMMKWVGLAGEGLHRELADEIRSVVKAESGVTLASLDKMPLMKSVVWEVLRIDPPVQFQYGKAKEDIVVRSHDAAFPIKKGEMVFGYQPLVTKDPKVFENAEEFVGHRFVGEGEKLLKYVYWSNGRETEGPTVANKQCAGKDLVVLMLRVTLVELFLRYDTFTVKLGKPLLGPTVTITSLTKATSY</sequence>
<keyword evidence="2 6" id="KW-0349">Heme</keyword>
<dbReference type="InterPro" id="IPR002403">
    <property type="entry name" value="Cyt_P450_E_grp-IV"/>
</dbReference>
<dbReference type="PRINTS" id="PR00465">
    <property type="entry name" value="EP450IV"/>
</dbReference>
<dbReference type="Pfam" id="PF00067">
    <property type="entry name" value="p450"/>
    <property type="match status" value="1"/>
</dbReference>
<evidence type="ECO:0000256" key="1">
    <source>
        <dbReference type="ARBA" id="ARBA00010617"/>
    </source>
</evidence>
<dbReference type="AlphaFoldDB" id="A0AAE1MGZ1"/>
<evidence type="ECO:0000256" key="2">
    <source>
        <dbReference type="ARBA" id="ARBA00022617"/>
    </source>
</evidence>
<dbReference type="CDD" id="cd11071">
    <property type="entry name" value="CYP74"/>
    <property type="match status" value="1"/>
</dbReference>
<dbReference type="FunFam" id="1.10.630.10:FF:000024">
    <property type="entry name" value="Allene oxide synthase, chloroplastic"/>
    <property type="match status" value="1"/>
</dbReference>
<dbReference type="GO" id="GO:0016829">
    <property type="term" value="F:lyase activity"/>
    <property type="evidence" value="ECO:0007669"/>
    <property type="project" value="UniProtKB-KW"/>
</dbReference>
<evidence type="ECO:0000313" key="8">
    <source>
        <dbReference type="Proteomes" id="UP001293593"/>
    </source>
</evidence>
<dbReference type="GO" id="GO:0005506">
    <property type="term" value="F:iron ion binding"/>
    <property type="evidence" value="ECO:0007669"/>
    <property type="project" value="InterPro"/>
</dbReference>
<evidence type="ECO:0000313" key="7">
    <source>
        <dbReference type="EMBL" id="KAK4267262.1"/>
    </source>
</evidence>
<reference evidence="7" key="1">
    <citation type="submission" date="2023-10" db="EMBL/GenBank/DDBJ databases">
        <title>Chromosome-level genome of the transformable northern wattle, Acacia crassicarpa.</title>
        <authorList>
            <person name="Massaro I."/>
            <person name="Sinha N.R."/>
            <person name="Poethig S."/>
            <person name="Leichty A.R."/>
        </authorList>
    </citation>
    <scope>NUCLEOTIDE SEQUENCE</scope>
    <source>
        <strain evidence="7">Acra3RX</strain>
        <tissue evidence="7">Leaf</tissue>
    </source>
</reference>
<dbReference type="Gene3D" id="1.10.630.10">
    <property type="entry name" value="Cytochrome P450"/>
    <property type="match status" value="1"/>
</dbReference>
<gene>
    <name evidence="7" type="ORF">QN277_024062</name>
</gene>
<dbReference type="PANTHER" id="PTHR24286">
    <property type="entry name" value="CYTOCHROME P450 26"/>
    <property type="match status" value="1"/>
</dbReference>
<dbReference type="EMBL" id="JAWXYG010000007">
    <property type="protein sequence ID" value="KAK4267262.1"/>
    <property type="molecule type" value="Genomic_DNA"/>
</dbReference>
<comment type="cofactor">
    <cofactor evidence="6">
        <name>heme</name>
        <dbReference type="ChEBI" id="CHEBI:30413"/>
    </cofactor>
</comment>
<evidence type="ECO:0008006" key="9">
    <source>
        <dbReference type="Google" id="ProtNLM"/>
    </source>
</evidence>
<dbReference type="GO" id="GO:0020037">
    <property type="term" value="F:heme binding"/>
    <property type="evidence" value="ECO:0007669"/>
    <property type="project" value="InterPro"/>
</dbReference>
<accession>A0AAE1MGZ1</accession>
<dbReference type="InterPro" id="IPR001128">
    <property type="entry name" value="Cyt_P450"/>
</dbReference>
<proteinExistence type="inferred from homology"/>
<keyword evidence="3 6" id="KW-0479">Metal-binding</keyword>
<name>A0AAE1MGZ1_9FABA</name>
<feature type="binding site" description="axial binding residue" evidence="6">
    <location>
        <position position="434"/>
    </location>
    <ligand>
        <name>heme</name>
        <dbReference type="ChEBI" id="CHEBI:30413"/>
    </ligand>
    <ligandPart>
        <name>Fe</name>
        <dbReference type="ChEBI" id="CHEBI:18248"/>
    </ligandPart>
</feature>
<dbReference type="InterPro" id="IPR036396">
    <property type="entry name" value="Cyt_P450_sf"/>
</dbReference>
<organism evidence="7 8">
    <name type="scientific">Acacia crassicarpa</name>
    <name type="common">northern wattle</name>
    <dbReference type="NCBI Taxonomy" id="499986"/>
    <lineage>
        <taxon>Eukaryota</taxon>
        <taxon>Viridiplantae</taxon>
        <taxon>Streptophyta</taxon>
        <taxon>Embryophyta</taxon>
        <taxon>Tracheophyta</taxon>
        <taxon>Spermatophyta</taxon>
        <taxon>Magnoliopsida</taxon>
        <taxon>eudicotyledons</taxon>
        <taxon>Gunneridae</taxon>
        <taxon>Pentapetalae</taxon>
        <taxon>rosids</taxon>
        <taxon>fabids</taxon>
        <taxon>Fabales</taxon>
        <taxon>Fabaceae</taxon>
        <taxon>Caesalpinioideae</taxon>
        <taxon>mimosoid clade</taxon>
        <taxon>Acacieae</taxon>
        <taxon>Acacia</taxon>
    </lineage>
</organism>
<dbReference type="GO" id="GO:0006631">
    <property type="term" value="P:fatty acid metabolic process"/>
    <property type="evidence" value="ECO:0007669"/>
    <property type="project" value="UniProtKB-ARBA"/>
</dbReference>
<protein>
    <recommendedName>
        <fullName evidence="9">Allene oxide synthase</fullName>
    </recommendedName>
</protein>
<dbReference type="Proteomes" id="UP001293593">
    <property type="component" value="Unassembled WGS sequence"/>
</dbReference>
<evidence type="ECO:0000256" key="4">
    <source>
        <dbReference type="ARBA" id="ARBA00023004"/>
    </source>
</evidence>
<keyword evidence="5" id="KW-0456">Lyase</keyword>
<evidence type="ECO:0000256" key="5">
    <source>
        <dbReference type="ARBA" id="ARBA00023239"/>
    </source>
</evidence>
<dbReference type="GO" id="GO:0016705">
    <property type="term" value="F:oxidoreductase activity, acting on paired donors, with incorporation or reduction of molecular oxygen"/>
    <property type="evidence" value="ECO:0007669"/>
    <property type="project" value="InterPro"/>
</dbReference>
<evidence type="ECO:0000256" key="3">
    <source>
        <dbReference type="ARBA" id="ARBA00022723"/>
    </source>
</evidence>
<evidence type="ECO:0000256" key="6">
    <source>
        <dbReference type="PIRSR" id="PIRSR602403-1"/>
    </source>
</evidence>
<comment type="similarity">
    <text evidence="1">Belongs to the cytochrome P450 family.</text>
</comment>
<dbReference type="SUPFAM" id="SSF48264">
    <property type="entry name" value="Cytochrome P450"/>
    <property type="match status" value="1"/>
</dbReference>
<dbReference type="GO" id="GO:0004497">
    <property type="term" value="F:monooxygenase activity"/>
    <property type="evidence" value="ECO:0007669"/>
    <property type="project" value="InterPro"/>
</dbReference>
<comment type="caution">
    <text evidence="7">The sequence shown here is derived from an EMBL/GenBank/DDBJ whole genome shotgun (WGS) entry which is preliminary data.</text>
</comment>
<keyword evidence="8" id="KW-1185">Reference proteome</keyword>
<dbReference type="GO" id="GO:0016125">
    <property type="term" value="P:sterol metabolic process"/>
    <property type="evidence" value="ECO:0007669"/>
    <property type="project" value="TreeGrafter"/>
</dbReference>
<keyword evidence="4 6" id="KW-0408">Iron</keyword>
<dbReference type="PANTHER" id="PTHR24286:SF302">
    <property type="entry name" value="ALLENE OXIDE SYNTHASE 2"/>
    <property type="match status" value="1"/>
</dbReference>